<name>A0A060YIW3_ONCMY</name>
<organism evidence="2 3">
    <name type="scientific">Oncorhynchus mykiss</name>
    <name type="common">Rainbow trout</name>
    <name type="synonym">Salmo gairdneri</name>
    <dbReference type="NCBI Taxonomy" id="8022"/>
    <lineage>
        <taxon>Eukaryota</taxon>
        <taxon>Metazoa</taxon>
        <taxon>Chordata</taxon>
        <taxon>Craniata</taxon>
        <taxon>Vertebrata</taxon>
        <taxon>Euteleostomi</taxon>
        <taxon>Actinopterygii</taxon>
        <taxon>Neopterygii</taxon>
        <taxon>Teleostei</taxon>
        <taxon>Protacanthopterygii</taxon>
        <taxon>Salmoniformes</taxon>
        <taxon>Salmonidae</taxon>
        <taxon>Salmoninae</taxon>
        <taxon>Oncorhynchus</taxon>
    </lineage>
</organism>
<reference evidence="2" key="1">
    <citation type="journal article" date="2014" name="Nat. Commun.">
        <title>The rainbow trout genome provides novel insights into evolution after whole-genome duplication in vertebrates.</title>
        <authorList>
            <person name="Berthelot C."/>
            <person name="Brunet F."/>
            <person name="Chalopin D."/>
            <person name="Juanchich A."/>
            <person name="Bernard M."/>
            <person name="Noel B."/>
            <person name="Bento P."/>
            <person name="Da Silva C."/>
            <person name="Labadie K."/>
            <person name="Alberti A."/>
            <person name="Aury J.M."/>
            <person name="Louis A."/>
            <person name="Dehais P."/>
            <person name="Bardou P."/>
            <person name="Montfort J."/>
            <person name="Klopp C."/>
            <person name="Cabau C."/>
            <person name="Gaspin C."/>
            <person name="Thorgaard G.H."/>
            <person name="Boussaha M."/>
            <person name="Quillet E."/>
            <person name="Guyomard R."/>
            <person name="Galiana D."/>
            <person name="Bobe J."/>
            <person name="Volff J.N."/>
            <person name="Genet C."/>
            <person name="Wincker P."/>
            <person name="Jaillon O."/>
            <person name="Roest Crollius H."/>
            <person name="Guiguen Y."/>
        </authorList>
    </citation>
    <scope>NUCLEOTIDE SEQUENCE [LARGE SCALE GENOMIC DNA]</scope>
</reference>
<feature type="chain" id="PRO_5001596272" description="Secreted protein" evidence="1">
    <location>
        <begin position="23"/>
        <end position="85"/>
    </location>
</feature>
<proteinExistence type="predicted"/>
<sequence length="85" mass="9768">MAKLIAQTFFTMLSFLCRSNKACVFAQCRAGLHCSPDILDFGVFSAQFLVDSVWWLVGDTSWGDVCAEEQTRHLWKRRLLPRLDL</sequence>
<dbReference type="EMBL" id="FR909455">
    <property type="protein sequence ID" value="CDQ89379.1"/>
    <property type="molecule type" value="Genomic_DNA"/>
</dbReference>
<dbReference type="AlphaFoldDB" id="A0A060YIW3"/>
<evidence type="ECO:0000313" key="2">
    <source>
        <dbReference type="EMBL" id="CDQ89379.1"/>
    </source>
</evidence>
<evidence type="ECO:0000313" key="3">
    <source>
        <dbReference type="Proteomes" id="UP000193380"/>
    </source>
</evidence>
<gene>
    <name evidence="2" type="ORF">GSONMT00037389001</name>
</gene>
<protein>
    <recommendedName>
        <fullName evidence="4">Secreted protein</fullName>
    </recommendedName>
</protein>
<evidence type="ECO:0008006" key="4">
    <source>
        <dbReference type="Google" id="ProtNLM"/>
    </source>
</evidence>
<dbReference type="Proteomes" id="UP000193380">
    <property type="component" value="Unassembled WGS sequence"/>
</dbReference>
<accession>A0A060YIW3</accession>
<feature type="signal peptide" evidence="1">
    <location>
        <begin position="1"/>
        <end position="22"/>
    </location>
</feature>
<keyword evidence="1" id="KW-0732">Signal</keyword>
<reference evidence="2" key="2">
    <citation type="submission" date="2014-03" db="EMBL/GenBank/DDBJ databases">
        <authorList>
            <person name="Genoscope - CEA"/>
        </authorList>
    </citation>
    <scope>NUCLEOTIDE SEQUENCE</scope>
</reference>
<dbReference type="PaxDb" id="8022-A0A060YIW3"/>
<evidence type="ECO:0000256" key="1">
    <source>
        <dbReference type="SAM" id="SignalP"/>
    </source>
</evidence>